<proteinExistence type="predicted"/>
<reference evidence="1" key="1">
    <citation type="submission" date="2020-06" db="EMBL/GenBank/DDBJ databases">
        <authorList>
            <person name="Li T."/>
            <person name="Hu X."/>
            <person name="Zhang T."/>
            <person name="Song X."/>
            <person name="Zhang H."/>
            <person name="Dai N."/>
            <person name="Sheng W."/>
            <person name="Hou X."/>
            <person name="Wei L."/>
        </authorList>
    </citation>
    <scope>NUCLEOTIDE SEQUENCE</scope>
    <source>
        <strain evidence="1">G02</strain>
        <tissue evidence="1">Leaf</tissue>
    </source>
</reference>
<organism evidence="1">
    <name type="scientific">Sesamum radiatum</name>
    <name type="common">Black benniseed</name>
    <dbReference type="NCBI Taxonomy" id="300843"/>
    <lineage>
        <taxon>Eukaryota</taxon>
        <taxon>Viridiplantae</taxon>
        <taxon>Streptophyta</taxon>
        <taxon>Embryophyta</taxon>
        <taxon>Tracheophyta</taxon>
        <taxon>Spermatophyta</taxon>
        <taxon>Magnoliopsida</taxon>
        <taxon>eudicotyledons</taxon>
        <taxon>Gunneridae</taxon>
        <taxon>Pentapetalae</taxon>
        <taxon>asterids</taxon>
        <taxon>lamiids</taxon>
        <taxon>Lamiales</taxon>
        <taxon>Pedaliaceae</taxon>
        <taxon>Sesamum</taxon>
    </lineage>
</organism>
<dbReference type="AlphaFoldDB" id="A0AAW2R1I8"/>
<comment type="caution">
    <text evidence="1">The sequence shown here is derived from an EMBL/GenBank/DDBJ whole genome shotgun (WGS) entry which is preliminary data.</text>
</comment>
<evidence type="ECO:0000313" key="1">
    <source>
        <dbReference type="EMBL" id="KAL0373870.1"/>
    </source>
</evidence>
<accession>A0AAW2R1I8</accession>
<gene>
    <name evidence="1" type="ORF">Sradi_3302700</name>
</gene>
<reference evidence="1" key="2">
    <citation type="journal article" date="2024" name="Plant">
        <title>Genomic evolution and insights into agronomic trait innovations of Sesamum species.</title>
        <authorList>
            <person name="Miao H."/>
            <person name="Wang L."/>
            <person name="Qu L."/>
            <person name="Liu H."/>
            <person name="Sun Y."/>
            <person name="Le M."/>
            <person name="Wang Q."/>
            <person name="Wei S."/>
            <person name="Zheng Y."/>
            <person name="Lin W."/>
            <person name="Duan Y."/>
            <person name="Cao H."/>
            <person name="Xiong S."/>
            <person name="Wang X."/>
            <person name="Wei L."/>
            <person name="Li C."/>
            <person name="Ma Q."/>
            <person name="Ju M."/>
            <person name="Zhao R."/>
            <person name="Li G."/>
            <person name="Mu C."/>
            <person name="Tian Q."/>
            <person name="Mei H."/>
            <person name="Zhang T."/>
            <person name="Gao T."/>
            <person name="Zhang H."/>
        </authorList>
    </citation>
    <scope>NUCLEOTIDE SEQUENCE</scope>
    <source>
        <strain evidence="1">G02</strain>
    </source>
</reference>
<protein>
    <submittedName>
        <fullName evidence="1">Uncharacterized protein</fullName>
    </submittedName>
</protein>
<dbReference type="EMBL" id="JACGWJ010000014">
    <property type="protein sequence ID" value="KAL0373870.1"/>
    <property type="molecule type" value="Genomic_DNA"/>
</dbReference>
<name>A0AAW2R1I8_SESRA</name>
<sequence length="173" mass="20249">MERLKQITKAVKDGRGRRPRLLMGLFGVLPLHNVNRAKYALKILLKLLCTLDLHVSFGWNFRLGVAEVMVLCQVLMMYQLPDTQKAYSMFFIVEKQRSVHINLADSTSHTTYQLALKENRRQGVDRYVQREKPFMDTKSLACTQYHKSDHLKDSYFQLHGVLDWYKSLANKDK</sequence>